<dbReference type="PANTHER" id="PTHR39181:SF1">
    <property type="entry name" value="TYROSINE-PROTEIN PHOSPHATASE YWQE"/>
    <property type="match status" value="1"/>
</dbReference>
<dbReference type="Gene3D" id="3.20.20.140">
    <property type="entry name" value="Metal-dependent hydrolases"/>
    <property type="match status" value="1"/>
</dbReference>
<dbReference type="PANTHER" id="PTHR39181">
    <property type="entry name" value="TYROSINE-PROTEIN PHOSPHATASE YWQE"/>
    <property type="match status" value="1"/>
</dbReference>
<evidence type="ECO:0000256" key="4">
    <source>
        <dbReference type="ARBA" id="ARBA00051722"/>
    </source>
</evidence>
<evidence type="ECO:0000313" key="6">
    <source>
        <dbReference type="Proteomes" id="UP001596391"/>
    </source>
</evidence>
<organism evidence="5 6">
    <name type="scientific">Granulicella cerasi</name>
    <dbReference type="NCBI Taxonomy" id="741063"/>
    <lineage>
        <taxon>Bacteria</taxon>
        <taxon>Pseudomonadati</taxon>
        <taxon>Acidobacteriota</taxon>
        <taxon>Terriglobia</taxon>
        <taxon>Terriglobales</taxon>
        <taxon>Acidobacteriaceae</taxon>
        <taxon>Granulicella</taxon>
    </lineage>
</organism>
<evidence type="ECO:0000256" key="1">
    <source>
        <dbReference type="ARBA" id="ARBA00005750"/>
    </source>
</evidence>
<protein>
    <recommendedName>
        <fullName evidence="2">protein-tyrosine-phosphatase</fullName>
        <ecNumber evidence="2">3.1.3.48</ecNumber>
    </recommendedName>
</protein>
<dbReference type="SUPFAM" id="SSF51556">
    <property type="entry name" value="Metallo-dependent hydrolases"/>
    <property type="match status" value="1"/>
</dbReference>
<reference evidence="6" key="1">
    <citation type="journal article" date="2019" name="Int. J. Syst. Evol. Microbiol.">
        <title>The Global Catalogue of Microorganisms (GCM) 10K type strain sequencing project: providing services to taxonomists for standard genome sequencing and annotation.</title>
        <authorList>
            <consortium name="The Broad Institute Genomics Platform"/>
            <consortium name="The Broad Institute Genome Sequencing Center for Infectious Disease"/>
            <person name="Wu L."/>
            <person name="Ma J."/>
        </authorList>
    </citation>
    <scope>NUCLEOTIDE SEQUENCE [LARGE SCALE GENOMIC DNA]</scope>
    <source>
        <strain evidence="6">CGMCC 1.16026</strain>
    </source>
</reference>
<accession>A0ABW1Z651</accession>
<dbReference type="RefSeq" id="WP_263371444.1">
    <property type="nucleotide sequence ID" value="NZ_JAGSYD010000003.1"/>
</dbReference>
<dbReference type="Pfam" id="PF19567">
    <property type="entry name" value="CpsB_CapC"/>
    <property type="match status" value="1"/>
</dbReference>
<dbReference type="InterPro" id="IPR016667">
    <property type="entry name" value="Caps_polysacc_synth_CpsB/CapC"/>
</dbReference>
<dbReference type="EMBL" id="JBHSWI010000001">
    <property type="protein sequence ID" value="MFC6645046.1"/>
    <property type="molecule type" value="Genomic_DNA"/>
</dbReference>
<dbReference type="EC" id="3.1.3.48" evidence="2"/>
<dbReference type="InterPro" id="IPR032466">
    <property type="entry name" value="Metal_Hydrolase"/>
</dbReference>
<evidence type="ECO:0000256" key="3">
    <source>
        <dbReference type="ARBA" id="ARBA00022801"/>
    </source>
</evidence>
<comment type="caution">
    <text evidence="5">The sequence shown here is derived from an EMBL/GenBank/DDBJ whole genome shotgun (WGS) entry which is preliminary data.</text>
</comment>
<comment type="similarity">
    <text evidence="1">Belongs to the metallo-dependent hydrolases superfamily. CpsB/CapC family.</text>
</comment>
<dbReference type="PIRSF" id="PIRSF016557">
    <property type="entry name" value="Caps_synth_CpsB"/>
    <property type="match status" value="1"/>
</dbReference>
<dbReference type="Proteomes" id="UP001596391">
    <property type="component" value="Unassembled WGS sequence"/>
</dbReference>
<sequence>MFDIHNHLLHALDDGSPNLETSVEMARMAVANGTTHMVCTPHASSAFSFQPELIASRMAELRAALQTEGIALQLGQGCDFHIAYDNVQDALAHPRKYTINNSEYLLIELPDNLIPPSFERTLYDLRVAGITPILTHPERNPAIQENPARLKTWVEGGLLVQVTANSVTGDMGKKAATLSHEWLERRWVHFLASDAHDLVRRPPNLKKARAWVDHHVSERYAALLTVDNPQAVFETRPLPEQMPMLGLDDDYDVDDMVDDYVEGPRPWWKRFLGIGVD</sequence>
<comment type="catalytic activity">
    <reaction evidence="4">
        <text>O-phospho-L-tyrosyl-[protein] + H2O = L-tyrosyl-[protein] + phosphate</text>
        <dbReference type="Rhea" id="RHEA:10684"/>
        <dbReference type="Rhea" id="RHEA-COMP:10136"/>
        <dbReference type="Rhea" id="RHEA-COMP:20101"/>
        <dbReference type="ChEBI" id="CHEBI:15377"/>
        <dbReference type="ChEBI" id="CHEBI:43474"/>
        <dbReference type="ChEBI" id="CHEBI:46858"/>
        <dbReference type="ChEBI" id="CHEBI:61978"/>
        <dbReference type="EC" id="3.1.3.48"/>
    </reaction>
</comment>
<keyword evidence="3" id="KW-0378">Hydrolase</keyword>
<keyword evidence="6" id="KW-1185">Reference proteome</keyword>
<gene>
    <name evidence="5" type="ORF">ACFQBQ_05445</name>
</gene>
<name>A0ABW1Z651_9BACT</name>
<evidence type="ECO:0000313" key="5">
    <source>
        <dbReference type="EMBL" id="MFC6645046.1"/>
    </source>
</evidence>
<proteinExistence type="inferred from homology"/>
<evidence type="ECO:0000256" key="2">
    <source>
        <dbReference type="ARBA" id="ARBA00013064"/>
    </source>
</evidence>